<feature type="region of interest" description="Disordered" evidence="1">
    <location>
        <begin position="260"/>
        <end position="306"/>
    </location>
</feature>
<feature type="compositionally biased region" description="Polar residues" evidence="1">
    <location>
        <begin position="281"/>
        <end position="293"/>
    </location>
</feature>
<dbReference type="EMBL" id="WJQU01000001">
    <property type="protein sequence ID" value="KAJ6648377.1"/>
    <property type="molecule type" value="Genomic_DNA"/>
</dbReference>
<gene>
    <name evidence="2" type="ORF">Bhyg_03605</name>
</gene>
<evidence type="ECO:0000313" key="3">
    <source>
        <dbReference type="Proteomes" id="UP001151699"/>
    </source>
</evidence>
<protein>
    <submittedName>
        <fullName evidence="2">Uncharacterized protein</fullName>
    </submittedName>
</protein>
<dbReference type="Proteomes" id="UP001151699">
    <property type="component" value="Chromosome A"/>
</dbReference>
<dbReference type="OrthoDB" id="7734146at2759"/>
<organism evidence="2 3">
    <name type="scientific">Pseudolycoriella hygida</name>
    <dbReference type="NCBI Taxonomy" id="35572"/>
    <lineage>
        <taxon>Eukaryota</taxon>
        <taxon>Metazoa</taxon>
        <taxon>Ecdysozoa</taxon>
        <taxon>Arthropoda</taxon>
        <taxon>Hexapoda</taxon>
        <taxon>Insecta</taxon>
        <taxon>Pterygota</taxon>
        <taxon>Neoptera</taxon>
        <taxon>Endopterygota</taxon>
        <taxon>Diptera</taxon>
        <taxon>Nematocera</taxon>
        <taxon>Sciaroidea</taxon>
        <taxon>Sciaridae</taxon>
        <taxon>Pseudolycoriella</taxon>
    </lineage>
</organism>
<keyword evidence="3" id="KW-1185">Reference proteome</keyword>
<sequence>MESKQATVGMDLNSFNDVANYIAKENEKLTQGIIGTFKAEIANVRKEFTSELDSLTHNLKSNVVEINSAQSSQSDRIERLEDTVARMQRNSELVVSGIPVMVGESCYEIVARIASSIGFDLANNSISAFRLNKSGANTSRTDGNAMATGQQQNIRRSHPLILIKFHSQSDKSVFIGKYLNYKSLSLKDIGFHSDQRVYIKENLTPSNYKIFQRCAQAKRENSISKFHTKNGICYVALPSSKTLTPVYSIQHINDILGNSGNQTTLSVSKRQQNKRKRDNDTGAQQSTEPSPGQSKKRRNQRNISKQ</sequence>
<evidence type="ECO:0000313" key="2">
    <source>
        <dbReference type="EMBL" id="KAJ6648377.1"/>
    </source>
</evidence>
<comment type="caution">
    <text evidence="2">The sequence shown here is derived from an EMBL/GenBank/DDBJ whole genome shotgun (WGS) entry which is preliminary data.</text>
</comment>
<name>A0A9Q0NDN4_9DIPT</name>
<evidence type="ECO:0000256" key="1">
    <source>
        <dbReference type="SAM" id="MobiDB-lite"/>
    </source>
</evidence>
<dbReference type="AlphaFoldDB" id="A0A9Q0NDN4"/>
<proteinExistence type="predicted"/>
<reference evidence="2" key="1">
    <citation type="submission" date="2022-07" db="EMBL/GenBank/DDBJ databases">
        <authorList>
            <person name="Trinca V."/>
            <person name="Uliana J.V.C."/>
            <person name="Torres T.T."/>
            <person name="Ward R.J."/>
            <person name="Monesi N."/>
        </authorList>
    </citation>
    <scope>NUCLEOTIDE SEQUENCE</scope>
    <source>
        <strain evidence="2">HSMRA1968</strain>
        <tissue evidence="2">Whole embryos</tissue>
    </source>
</reference>
<accession>A0A9Q0NDN4</accession>
<feature type="compositionally biased region" description="Polar residues" evidence="1">
    <location>
        <begin position="260"/>
        <end position="270"/>
    </location>
</feature>